<evidence type="ECO:0000256" key="9">
    <source>
        <dbReference type="ARBA" id="ARBA00022737"/>
    </source>
</evidence>
<evidence type="ECO:0000256" key="7">
    <source>
        <dbReference type="ARBA" id="ARBA00022679"/>
    </source>
</evidence>
<dbReference type="GO" id="GO:0016874">
    <property type="term" value="F:ligase activity"/>
    <property type="evidence" value="ECO:0007669"/>
    <property type="project" value="UniProtKB-KW"/>
</dbReference>
<dbReference type="GO" id="GO:0061630">
    <property type="term" value="F:ubiquitin protein ligase activity"/>
    <property type="evidence" value="ECO:0007669"/>
    <property type="project" value="UniProtKB-EC"/>
</dbReference>
<evidence type="ECO:0000259" key="16">
    <source>
        <dbReference type="PROSITE" id="PS51873"/>
    </source>
</evidence>
<evidence type="ECO:0000256" key="5">
    <source>
        <dbReference type="ARBA" id="ARBA00005884"/>
    </source>
</evidence>
<feature type="compositionally biased region" description="Basic and acidic residues" evidence="14">
    <location>
        <begin position="74"/>
        <end position="88"/>
    </location>
</feature>
<reference evidence="18" key="1">
    <citation type="submission" date="2016-06" db="EMBL/GenBank/DDBJ databases">
        <title>Parallel loss of symbiosis genes in relatives of nitrogen-fixing non-legume Parasponia.</title>
        <authorList>
            <person name="Van Velzen R."/>
            <person name="Holmer R."/>
            <person name="Bu F."/>
            <person name="Rutten L."/>
            <person name="Van Zeijl A."/>
            <person name="Liu W."/>
            <person name="Santuari L."/>
            <person name="Cao Q."/>
            <person name="Sharma T."/>
            <person name="Shen D."/>
            <person name="Roswanjaya Y."/>
            <person name="Wardhani T."/>
            <person name="Kalhor M.S."/>
            <person name="Jansen J."/>
            <person name="Van den Hoogen J."/>
            <person name="Gungor B."/>
            <person name="Hartog M."/>
            <person name="Hontelez J."/>
            <person name="Verver J."/>
            <person name="Yang W.-C."/>
            <person name="Schijlen E."/>
            <person name="Repin R."/>
            <person name="Schilthuizen M."/>
            <person name="Schranz E."/>
            <person name="Heidstra R."/>
            <person name="Miyata K."/>
            <person name="Fedorova E."/>
            <person name="Kohlen W."/>
            <person name="Bisseling T."/>
            <person name="Smit S."/>
            <person name="Geurts R."/>
        </authorList>
    </citation>
    <scope>NUCLEOTIDE SEQUENCE [LARGE SCALE GENOMIC DNA]</scope>
    <source>
        <strain evidence="18">cv. RG33-2</strain>
    </source>
</reference>
<comment type="pathway">
    <text evidence="4">Protein modification; protein ubiquitination.</text>
</comment>
<dbReference type="Proteomes" id="UP000237000">
    <property type="component" value="Unassembled WGS sequence"/>
</dbReference>
<dbReference type="AlphaFoldDB" id="A0A2P5DYG6"/>
<evidence type="ECO:0000256" key="6">
    <source>
        <dbReference type="ARBA" id="ARBA00012251"/>
    </source>
</evidence>
<dbReference type="PANTHER" id="PTHR11685">
    <property type="entry name" value="RBR FAMILY RING FINGER AND IBR DOMAIN-CONTAINING"/>
    <property type="match status" value="1"/>
</dbReference>
<evidence type="ECO:0000256" key="10">
    <source>
        <dbReference type="ARBA" id="ARBA00022771"/>
    </source>
</evidence>
<evidence type="ECO:0000256" key="8">
    <source>
        <dbReference type="ARBA" id="ARBA00022723"/>
    </source>
</evidence>
<feature type="region of interest" description="Disordered" evidence="14">
    <location>
        <begin position="1"/>
        <end position="22"/>
    </location>
</feature>
<evidence type="ECO:0000313" key="18">
    <source>
        <dbReference type="Proteomes" id="UP000237000"/>
    </source>
</evidence>
<evidence type="ECO:0000256" key="3">
    <source>
        <dbReference type="ARBA" id="ARBA00003976"/>
    </source>
</evidence>
<feature type="region of interest" description="Disordered" evidence="14">
    <location>
        <begin position="71"/>
        <end position="90"/>
    </location>
</feature>
<comment type="similarity">
    <text evidence="5">Belongs to the RBR family. Ariadne subfamily.</text>
</comment>
<evidence type="ECO:0000256" key="14">
    <source>
        <dbReference type="SAM" id="MobiDB-lite"/>
    </source>
</evidence>
<feature type="domain" description="RING-type" evidence="15">
    <location>
        <begin position="99"/>
        <end position="145"/>
    </location>
</feature>
<dbReference type="PROSITE" id="PS51873">
    <property type="entry name" value="TRIAD"/>
    <property type="match status" value="1"/>
</dbReference>
<dbReference type="Pfam" id="PF01485">
    <property type="entry name" value="IBR"/>
    <property type="match status" value="1"/>
</dbReference>
<keyword evidence="17" id="KW-0436">Ligase</keyword>
<dbReference type="InParanoid" id="A0A2P5DYG6"/>
<dbReference type="GO" id="GO:0008270">
    <property type="term" value="F:zinc ion binding"/>
    <property type="evidence" value="ECO:0007669"/>
    <property type="project" value="UniProtKB-KW"/>
</dbReference>
<keyword evidence="10 13" id="KW-0863">Zinc-finger</keyword>
<dbReference type="InterPro" id="IPR031127">
    <property type="entry name" value="E3_UB_ligase_RBR"/>
</dbReference>
<keyword evidence="18" id="KW-1185">Reference proteome</keyword>
<keyword evidence="9" id="KW-0677">Repeat</keyword>
<comment type="caution">
    <text evidence="17">The sequence shown here is derived from an EMBL/GenBank/DDBJ whole genome shotgun (WGS) entry which is preliminary data.</text>
</comment>
<comment type="function">
    <text evidence="3">Might act as an E3 ubiquitin-protein ligase, or as part of E3 complex, which accepts ubiquitin from specific E2 ubiquitin-conjugating enzymes and then transfers it to substrates.</text>
</comment>
<comment type="cofactor">
    <cofactor evidence="2">
        <name>Zn(2+)</name>
        <dbReference type="ChEBI" id="CHEBI:29105"/>
    </cofactor>
</comment>
<dbReference type="FunFam" id="3.30.40.10:FF:000230">
    <property type="entry name" value="RBR-type E3 ubiquitin transferase"/>
    <property type="match status" value="1"/>
</dbReference>
<dbReference type="STRING" id="63057.A0A2P5DYG6"/>
<feature type="domain" description="RING-type" evidence="16">
    <location>
        <begin position="95"/>
        <end position="267"/>
    </location>
</feature>
<dbReference type="InterPro" id="IPR044066">
    <property type="entry name" value="TRIAD_supradom"/>
</dbReference>
<dbReference type="PROSITE" id="PS50089">
    <property type="entry name" value="ZF_RING_2"/>
    <property type="match status" value="1"/>
</dbReference>
<evidence type="ECO:0000256" key="4">
    <source>
        <dbReference type="ARBA" id="ARBA00004906"/>
    </source>
</evidence>
<dbReference type="SMART" id="SM00647">
    <property type="entry name" value="IBR"/>
    <property type="match status" value="1"/>
</dbReference>
<evidence type="ECO:0000256" key="13">
    <source>
        <dbReference type="PROSITE-ProRule" id="PRU00175"/>
    </source>
</evidence>
<keyword evidence="8" id="KW-0479">Metal-binding</keyword>
<keyword evidence="12" id="KW-0862">Zinc</keyword>
<gene>
    <name evidence="17" type="ORF">TorRG33x02_238900</name>
</gene>
<sequence length="267" mass="30465">MLRDGQKKAEMSKDKTQAKSSHWEIGRGWKKLLSLFGIRKDKKATLGERLRSKEKEPKKLEDKIEKSLTSLRENFTDKKEPEKSKEENIDQSPLTSISCKICMEEKTEEEMFMSNNCAHHSYCLVCISSHVAAKLEQHVSKLKCPEVGCNTYLEPLTCKSFLPRQVLKKWEVALCKSFTGSRRISCPFKDCSATLLVHNGREEALTSEACPRCHRLICVQCRVPWHAGSTCQDKMVIKLAGKKGWKRCPNCGFYVQKISGCRVVRCS</sequence>
<dbReference type="InterPro" id="IPR013083">
    <property type="entry name" value="Znf_RING/FYVE/PHD"/>
</dbReference>
<dbReference type="UniPathway" id="UPA00143"/>
<dbReference type="OrthoDB" id="10009520at2759"/>
<evidence type="ECO:0000313" key="17">
    <source>
        <dbReference type="EMBL" id="PON78296.1"/>
    </source>
</evidence>
<accession>A0A2P5DYG6</accession>
<dbReference type="InterPro" id="IPR001841">
    <property type="entry name" value="Znf_RING"/>
</dbReference>
<evidence type="ECO:0000256" key="1">
    <source>
        <dbReference type="ARBA" id="ARBA00001798"/>
    </source>
</evidence>
<evidence type="ECO:0000256" key="12">
    <source>
        <dbReference type="ARBA" id="ARBA00022833"/>
    </source>
</evidence>
<dbReference type="InterPro" id="IPR002867">
    <property type="entry name" value="IBR_dom"/>
</dbReference>
<dbReference type="Gene3D" id="1.20.120.1750">
    <property type="match status" value="1"/>
</dbReference>
<keyword evidence="7" id="KW-0808">Transferase</keyword>
<protein>
    <recommendedName>
        <fullName evidence="6">RBR-type E3 ubiquitin transferase</fullName>
        <ecNumber evidence="6">2.3.2.31</ecNumber>
    </recommendedName>
</protein>
<dbReference type="EMBL" id="JXTC01000242">
    <property type="protein sequence ID" value="PON78296.1"/>
    <property type="molecule type" value="Genomic_DNA"/>
</dbReference>
<evidence type="ECO:0000256" key="11">
    <source>
        <dbReference type="ARBA" id="ARBA00022786"/>
    </source>
</evidence>
<dbReference type="GO" id="GO:0016567">
    <property type="term" value="P:protein ubiquitination"/>
    <property type="evidence" value="ECO:0007669"/>
    <property type="project" value="UniProtKB-UniPathway"/>
</dbReference>
<keyword evidence="11" id="KW-0833">Ubl conjugation pathway</keyword>
<dbReference type="EC" id="2.3.2.31" evidence="6"/>
<evidence type="ECO:0000256" key="2">
    <source>
        <dbReference type="ARBA" id="ARBA00001947"/>
    </source>
</evidence>
<proteinExistence type="inferred from homology"/>
<dbReference type="SUPFAM" id="SSF57850">
    <property type="entry name" value="RING/U-box"/>
    <property type="match status" value="2"/>
</dbReference>
<dbReference type="Gene3D" id="3.30.40.10">
    <property type="entry name" value="Zinc/RING finger domain, C3HC4 (zinc finger)"/>
    <property type="match status" value="1"/>
</dbReference>
<name>A0A2P5DYG6_TREOI</name>
<organism evidence="17 18">
    <name type="scientific">Trema orientale</name>
    <name type="common">Charcoal tree</name>
    <name type="synonym">Celtis orientalis</name>
    <dbReference type="NCBI Taxonomy" id="63057"/>
    <lineage>
        <taxon>Eukaryota</taxon>
        <taxon>Viridiplantae</taxon>
        <taxon>Streptophyta</taxon>
        <taxon>Embryophyta</taxon>
        <taxon>Tracheophyta</taxon>
        <taxon>Spermatophyta</taxon>
        <taxon>Magnoliopsida</taxon>
        <taxon>eudicotyledons</taxon>
        <taxon>Gunneridae</taxon>
        <taxon>Pentapetalae</taxon>
        <taxon>rosids</taxon>
        <taxon>fabids</taxon>
        <taxon>Rosales</taxon>
        <taxon>Cannabaceae</taxon>
        <taxon>Trema</taxon>
    </lineage>
</organism>
<comment type="catalytic activity">
    <reaction evidence="1">
        <text>[E2 ubiquitin-conjugating enzyme]-S-ubiquitinyl-L-cysteine + [acceptor protein]-L-lysine = [E2 ubiquitin-conjugating enzyme]-L-cysteine + [acceptor protein]-N(6)-ubiquitinyl-L-lysine.</text>
        <dbReference type="EC" id="2.3.2.31"/>
    </reaction>
</comment>
<evidence type="ECO:0000259" key="15">
    <source>
        <dbReference type="PROSITE" id="PS50089"/>
    </source>
</evidence>